<sequence>MKNFTFALFFIATFLVSCSSDDDNASAVQSDDITGVWELKKSIFHNGVNVIYPNVLVTYTFENNTLTVKNNAAETTDLTPKPSGRLGTNVYTYTVTEIENKKYLTVQNDVSGETELGNFFISNNGELIVNQIEQISGVSYDYVMYFEQ</sequence>
<gene>
    <name evidence="2" type="ORF">KAOT1_01475</name>
</gene>
<evidence type="ECO:0008006" key="4">
    <source>
        <dbReference type="Google" id="ProtNLM"/>
    </source>
</evidence>
<dbReference type="Proteomes" id="UP000002945">
    <property type="component" value="Unassembled WGS sequence"/>
</dbReference>
<dbReference type="OrthoDB" id="1201884at2"/>
<evidence type="ECO:0000256" key="1">
    <source>
        <dbReference type="SAM" id="SignalP"/>
    </source>
</evidence>
<keyword evidence="1" id="KW-0732">Signal</keyword>
<name>A9E939_9FLAO</name>
<dbReference type="PROSITE" id="PS51257">
    <property type="entry name" value="PROKAR_LIPOPROTEIN"/>
    <property type="match status" value="1"/>
</dbReference>
<proteinExistence type="predicted"/>
<protein>
    <recommendedName>
        <fullName evidence="4">Lipocalin-like domain-containing protein</fullName>
    </recommendedName>
</protein>
<reference evidence="2 3" key="1">
    <citation type="journal article" date="2011" name="J. Bacteriol.">
        <title>Genome sequence of the algicidal bacterium Kordia algicida OT-1.</title>
        <authorList>
            <person name="Lee H.S."/>
            <person name="Kang S.G."/>
            <person name="Kwon K.K."/>
            <person name="Lee J.H."/>
            <person name="Kim S.J."/>
        </authorList>
    </citation>
    <scope>NUCLEOTIDE SEQUENCE [LARGE SCALE GENOMIC DNA]</scope>
    <source>
        <strain evidence="2 3">OT-1</strain>
    </source>
</reference>
<keyword evidence="3" id="KW-1185">Reference proteome</keyword>
<organism evidence="2 3">
    <name type="scientific">Kordia algicida OT-1</name>
    <dbReference type="NCBI Taxonomy" id="391587"/>
    <lineage>
        <taxon>Bacteria</taxon>
        <taxon>Pseudomonadati</taxon>
        <taxon>Bacteroidota</taxon>
        <taxon>Flavobacteriia</taxon>
        <taxon>Flavobacteriales</taxon>
        <taxon>Flavobacteriaceae</taxon>
        <taxon>Kordia</taxon>
    </lineage>
</organism>
<comment type="caution">
    <text evidence="2">The sequence shown here is derived from an EMBL/GenBank/DDBJ whole genome shotgun (WGS) entry which is preliminary data.</text>
</comment>
<dbReference type="STRING" id="391587.KAOT1_01475"/>
<dbReference type="AlphaFoldDB" id="A9E939"/>
<feature type="signal peptide" evidence="1">
    <location>
        <begin position="1"/>
        <end position="19"/>
    </location>
</feature>
<dbReference type="RefSeq" id="WP_007092871.1">
    <property type="nucleotide sequence ID" value="NZ_CP142125.1"/>
</dbReference>
<feature type="chain" id="PRO_5002738001" description="Lipocalin-like domain-containing protein" evidence="1">
    <location>
        <begin position="20"/>
        <end position="148"/>
    </location>
</feature>
<evidence type="ECO:0000313" key="2">
    <source>
        <dbReference type="EMBL" id="EDP94855.1"/>
    </source>
</evidence>
<dbReference type="EMBL" id="ABIB01000013">
    <property type="protein sequence ID" value="EDP94855.1"/>
    <property type="molecule type" value="Genomic_DNA"/>
</dbReference>
<accession>A9E939</accession>
<evidence type="ECO:0000313" key="3">
    <source>
        <dbReference type="Proteomes" id="UP000002945"/>
    </source>
</evidence>
<dbReference type="HOGENOM" id="CLU_1756440_0_0_10"/>